<dbReference type="Proteomes" id="UP000297245">
    <property type="component" value="Unassembled WGS sequence"/>
</dbReference>
<dbReference type="InterPro" id="IPR045338">
    <property type="entry name" value="DUF6535"/>
</dbReference>
<dbReference type="EMBL" id="ML180126">
    <property type="protein sequence ID" value="THU78830.1"/>
    <property type="molecule type" value="Genomic_DNA"/>
</dbReference>
<feature type="transmembrane region" description="Helical" evidence="2">
    <location>
        <begin position="204"/>
        <end position="223"/>
    </location>
</feature>
<accession>A0A4S8KSY1</accession>
<evidence type="ECO:0000256" key="2">
    <source>
        <dbReference type="SAM" id="Phobius"/>
    </source>
</evidence>
<feature type="transmembrane region" description="Helical" evidence="2">
    <location>
        <begin position="288"/>
        <end position="311"/>
    </location>
</feature>
<feature type="domain" description="DUF6535" evidence="3">
    <location>
        <begin position="104"/>
        <end position="284"/>
    </location>
</feature>
<feature type="region of interest" description="Disordered" evidence="1">
    <location>
        <begin position="1"/>
        <end position="81"/>
    </location>
</feature>
<evidence type="ECO:0000313" key="5">
    <source>
        <dbReference type="Proteomes" id="UP000297245"/>
    </source>
</evidence>
<keyword evidence="2" id="KW-0472">Membrane</keyword>
<organism evidence="4 5">
    <name type="scientific">Dendrothele bispora (strain CBS 962.96)</name>
    <dbReference type="NCBI Taxonomy" id="1314807"/>
    <lineage>
        <taxon>Eukaryota</taxon>
        <taxon>Fungi</taxon>
        <taxon>Dikarya</taxon>
        <taxon>Basidiomycota</taxon>
        <taxon>Agaricomycotina</taxon>
        <taxon>Agaricomycetes</taxon>
        <taxon>Agaricomycetidae</taxon>
        <taxon>Agaricales</taxon>
        <taxon>Agaricales incertae sedis</taxon>
        <taxon>Dendrothele</taxon>
    </lineage>
</organism>
<dbReference type="Pfam" id="PF20153">
    <property type="entry name" value="DUF6535"/>
    <property type="match status" value="1"/>
</dbReference>
<reference evidence="4 5" key="1">
    <citation type="journal article" date="2019" name="Nat. Ecol. Evol.">
        <title>Megaphylogeny resolves global patterns of mushroom evolution.</title>
        <authorList>
            <person name="Varga T."/>
            <person name="Krizsan K."/>
            <person name="Foldi C."/>
            <person name="Dima B."/>
            <person name="Sanchez-Garcia M."/>
            <person name="Sanchez-Ramirez S."/>
            <person name="Szollosi G.J."/>
            <person name="Szarkandi J.G."/>
            <person name="Papp V."/>
            <person name="Albert L."/>
            <person name="Andreopoulos W."/>
            <person name="Angelini C."/>
            <person name="Antonin V."/>
            <person name="Barry K.W."/>
            <person name="Bougher N.L."/>
            <person name="Buchanan P."/>
            <person name="Buyck B."/>
            <person name="Bense V."/>
            <person name="Catcheside P."/>
            <person name="Chovatia M."/>
            <person name="Cooper J."/>
            <person name="Damon W."/>
            <person name="Desjardin D."/>
            <person name="Finy P."/>
            <person name="Geml J."/>
            <person name="Haridas S."/>
            <person name="Hughes K."/>
            <person name="Justo A."/>
            <person name="Karasinski D."/>
            <person name="Kautmanova I."/>
            <person name="Kiss B."/>
            <person name="Kocsube S."/>
            <person name="Kotiranta H."/>
            <person name="LaButti K.M."/>
            <person name="Lechner B.E."/>
            <person name="Liimatainen K."/>
            <person name="Lipzen A."/>
            <person name="Lukacs Z."/>
            <person name="Mihaltcheva S."/>
            <person name="Morgado L.N."/>
            <person name="Niskanen T."/>
            <person name="Noordeloos M.E."/>
            <person name="Ohm R.A."/>
            <person name="Ortiz-Santana B."/>
            <person name="Ovrebo C."/>
            <person name="Racz N."/>
            <person name="Riley R."/>
            <person name="Savchenko A."/>
            <person name="Shiryaev A."/>
            <person name="Soop K."/>
            <person name="Spirin V."/>
            <person name="Szebenyi C."/>
            <person name="Tomsovsky M."/>
            <person name="Tulloss R.E."/>
            <person name="Uehling J."/>
            <person name="Grigoriev I.V."/>
            <person name="Vagvolgyi C."/>
            <person name="Papp T."/>
            <person name="Martin F.M."/>
            <person name="Miettinen O."/>
            <person name="Hibbett D.S."/>
            <person name="Nagy L.G."/>
        </authorList>
    </citation>
    <scope>NUCLEOTIDE SEQUENCE [LARGE SCALE GENOMIC DNA]</scope>
    <source>
        <strain evidence="4 5">CBS 962.96</strain>
    </source>
</reference>
<evidence type="ECO:0000259" key="3">
    <source>
        <dbReference type="Pfam" id="PF20153"/>
    </source>
</evidence>
<keyword evidence="5" id="KW-1185">Reference proteome</keyword>
<dbReference type="AlphaFoldDB" id="A0A4S8KSY1"/>
<name>A0A4S8KSY1_DENBC</name>
<evidence type="ECO:0000313" key="4">
    <source>
        <dbReference type="EMBL" id="THU78830.1"/>
    </source>
</evidence>
<feature type="compositionally biased region" description="Basic and acidic residues" evidence="1">
    <location>
        <begin position="39"/>
        <end position="64"/>
    </location>
</feature>
<sequence>MTRTELDETPNKVVVIHDSHSRKDNESSTSNDGCTSTRQEPEHVSEVLDSPRETHRSTKNIPEKRTKKPLFGSRSQPQGDRYDYANIYADDAPYQELNPNARVWKVYNDEADKLDLDTVEDWRDGLDALLVFGALFSAVVTTIVVETSQRLDFDWGEVSANLLAESVALQRAAINGTPTTEIPSSSLTPSSSFSARTLDVVLNLLWFISLVLSLGTALSAVVAKQWIHQYMAIPSGNPQERARLRHFRHMGLDKWHMAAIIGLLPMFVHLSLIIFFAGLVIFLHDLNLIIAVVIDILVSTTLSTYFVGNLLPVWYIDCPYKTPLTTLLFPVITKLRKLLGSELSRFGPSKGILAFSGIELAFVRDHQGHKIDAHALSWLITSSTSSSAKDIALDALSSLIPSDIRDILPSIFDLENTIEKRMYEAESQQRLETYGRAARTLLHLLTTDPFSRPLSSPLPSQFNSELLAPHHYDDSSSHKHFIEANLQGNITVQHEALLWAHWAWFAGLGMSLSSMDREYVNVLLMFAVTHLPVESTHVLIAICDDHDSIFPGWSYRPELPLHYCRRRIEGSRVQVQGDNIELERLSTCLTRPCTFSWFLENMVSLHLYELLIKVIKGYEDYYATRYDDTTTPIHLQLLRVTVNVPETWTESPDIVEKAILKMKEYVDSWSHSSLLTPIINVEAEAALIAQSLTQRLNSWSSLANEHFFVRQDERKEKVNVTGAPYPLVPKPGHIIHALSMAVVQLDVELVRSTISADMAAGIVRRCFGILQYRFELDPEHEKDAYWAYHRVKKLLKHLLYCSTQSIEWRNTLWTAFLDADFLLVDIWAPHGAPTYIYRGGSPAPGIAILQGLEPSEVLY</sequence>
<dbReference type="OrthoDB" id="3235960at2759"/>
<keyword evidence="2" id="KW-0812">Transmembrane</keyword>
<feature type="compositionally biased region" description="Polar residues" evidence="1">
    <location>
        <begin position="27"/>
        <end position="38"/>
    </location>
</feature>
<gene>
    <name evidence="4" type="ORF">K435DRAFT_876209</name>
</gene>
<feature type="compositionally biased region" description="Basic and acidic residues" evidence="1">
    <location>
        <begin position="1"/>
        <end position="26"/>
    </location>
</feature>
<protein>
    <recommendedName>
        <fullName evidence="3">DUF6535 domain-containing protein</fullName>
    </recommendedName>
</protein>
<proteinExistence type="predicted"/>
<feature type="transmembrane region" description="Helical" evidence="2">
    <location>
        <begin position="255"/>
        <end position="282"/>
    </location>
</feature>
<keyword evidence="2" id="KW-1133">Transmembrane helix</keyword>
<evidence type="ECO:0000256" key="1">
    <source>
        <dbReference type="SAM" id="MobiDB-lite"/>
    </source>
</evidence>